<evidence type="ECO:0000313" key="14">
    <source>
        <dbReference type="EMBL" id="EEF68371.1"/>
    </source>
</evidence>
<dbReference type="Proteomes" id="UP000005950">
    <property type="component" value="Unassembled WGS sequence"/>
</dbReference>
<comment type="caution">
    <text evidence="14">The sequence shown here is derived from an EMBL/GenBank/DDBJ whole genome shotgun (WGS) entry which is preliminary data.</text>
</comment>
<feature type="domain" description="CBS" evidence="12">
    <location>
        <begin position="293"/>
        <end position="350"/>
    </location>
</feature>
<reference evidence="14 15" key="2">
    <citation type="submission" date="2009-02" db="EMBL/GenBank/DDBJ databases">
        <title>Draft genome sequence of Holdemania filiformis DSM 12042.</title>
        <authorList>
            <person name="Sudarsanam P."/>
            <person name="Ley R."/>
            <person name="Guruge J."/>
            <person name="Turnbaugh P.J."/>
            <person name="Mahowald M."/>
            <person name="Liep D."/>
            <person name="Gordon J."/>
        </authorList>
    </citation>
    <scope>NUCLEOTIDE SEQUENCE [LARGE SCALE GENOMIC DNA]</scope>
    <source>
        <strain evidence="14 15">DSM 12042</strain>
    </source>
</reference>
<feature type="transmembrane region" description="Helical" evidence="11">
    <location>
        <begin position="142"/>
        <end position="161"/>
    </location>
</feature>
<comment type="subcellular location">
    <subcellularLocation>
        <location evidence="1">Cell membrane</location>
        <topology evidence="1">Multi-pass membrane protein</topology>
    </subcellularLocation>
</comment>
<dbReference type="InterPro" id="IPR002550">
    <property type="entry name" value="CNNM"/>
</dbReference>
<dbReference type="FunFam" id="3.10.580.10:FF:000002">
    <property type="entry name" value="Magnesium/cobalt efflux protein CorC"/>
    <property type="match status" value="1"/>
</dbReference>
<feature type="transmembrane region" description="Helical" evidence="11">
    <location>
        <begin position="12"/>
        <end position="37"/>
    </location>
</feature>
<dbReference type="eggNOG" id="COG1253">
    <property type="taxonomic scope" value="Bacteria"/>
</dbReference>
<dbReference type="PANTHER" id="PTHR43099">
    <property type="entry name" value="UPF0053 PROTEIN YRKA"/>
    <property type="match status" value="1"/>
</dbReference>
<dbReference type="PANTHER" id="PTHR43099:SF2">
    <property type="entry name" value="UPF0053 PROTEIN YRKA"/>
    <property type="match status" value="1"/>
</dbReference>
<dbReference type="InterPro" id="IPR000644">
    <property type="entry name" value="CBS_dom"/>
</dbReference>
<evidence type="ECO:0000256" key="8">
    <source>
        <dbReference type="ARBA" id="ARBA00023136"/>
    </source>
</evidence>
<sequence>MIMASDPGGNAIAMQLLLLVLLTLVNAFFAGAEMAIVSVNKNKIKMLAEKGNKKARLIEGLFDDSTKFLSTIQVAITFAGFFSSASAATGISQVLGGWMAQYGIPYSSTIAVVLVTIILSYCTLVFGELVPKRIALQKAEQFSLMCVQPILVISRVLSPFIKLLSLSTNGFLRLLGMKTENLEEEVSEEEIRSLVHSGRASGVFNDTQTEMIDSVFTFDDKTARDVMVPRQEVVMLDMDEPIRPQLKELLSTRLSRFPVYRDTSDNIIGILNIKDLMIAISEGETDQLKLESLLQKPYFVPDSKPTAELFREMQKTQNRMAILIDEFGGFSGITTTEDLVEEIVGDLHDEYEQEEPELIQLTSNEYQIDGLMNLDELNEELGLNLETEYYDTVSGYLIEQLGQIPQPDEHPEVQIGMLRFTVQSMEGKRIGKIHLTIQNSPEPEEAESHPQ</sequence>
<evidence type="ECO:0000256" key="10">
    <source>
        <dbReference type="PROSITE-ProRule" id="PRU01193"/>
    </source>
</evidence>
<dbReference type="GO" id="GO:0050660">
    <property type="term" value="F:flavin adenine dinucleotide binding"/>
    <property type="evidence" value="ECO:0007669"/>
    <property type="project" value="InterPro"/>
</dbReference>
<keyword evidence="5" id="KW-0677">Repeat</keyword>
<evidence type="ECO:0000256" key="5">
    <source>
        <dbReference type="ARBA" id="ARBA00022737"/>
    </source>
</evidence>
<comment type="similarity">
    <text evidence="2">Belongs to the UPF0053 family.</text>
</comment>
<dbReference type="CDD" id="cd04590">
    <property type="entry name" value="CBS_pair_CorC_HlyC_assoc"/>
    <property type="match status" value="1"/>
</dbReference>
<accession>B9Y6N7</accession>
<dbReference type="Gene3D" id="3.30.465.10">
    <property type="match status" value="1"/>
</dbReference>
<dbReference type="InterPro" id="IPR005170">
    <property type="entry name" value="Transptr-assoc_dom"/>
</dbReference>
<dbReference type="PROSITE" id="PS51846">
    <property type="entry name" value="CNNM"/>
    <property type="match status" value="1"/>
</dbReference>
<feature type="transmembrane region" description="Helical" evidence="11">
    <location>
        <begin position="74"/>
        <end position="100"/>
    </location>
</feature>
<dbReference type="HOGENOM" id="CLU_015237_4_0_9"/>
<keyword evidence="4 10" id="KW-0812">Transmembrane</keyword>
<evidence type="ECO:0000256" key="4">
    <source>
        <dbReference type="ARBA" id="ARBA00022692"/>
    </source>
</evidence>
<evidence type="ECO:0000256" key="3">
    <source>
        <dbReference type="ARBA" id="ARBA00022475"/>
    </source>
</evidence>
<keyword evidence="8 10" id="KW-0472">Membrane</keyword>
<keyword evidence="6 10" id="KW-1133">Transmembrane helix</keyword>
<evidence type="ECO:0008006" key="16">
    <source>
        <dbReference type="Google" id="ProtNLM"/>
    </source>
</evidence>
<dbReference type="SUPFAM" id="SSF54631">
    <property type="entry name" value="CBS-domain pair"/>
    <property type="match status" value="1"/>
</dbReference>
<name>B9Y6N7_9FIRM</name>
<dbReference type="Gene3D" id="3.10.580.10">
    <property type="entry name" value="CBS-domain"/>
    <property type="match status" value="1"/>
</dbReference>
<feature type="domain" description="CBS" evidence="12">
    <location>
        <begin position="227"/>
        <end position="287"/>
    </location>
</feature>
<dbReference type="InterPro" id="IPR051676">
    <property type="entry name" value="UPF0053_domain"/>
</dbReference>
<evidence type="ECO:0000256" key="11">
    <source>
        <dbReference type="SAM" id="Phobius"/>
    </source>
</evidence>
<evidence type="ECO:0000256" key="1">
    <source>
        <dbReference type="ARBA" id="ARBA00004651"/>
    </source>
</evidence>
<dbReference type="SUPFAM" id="SSF56176">
    <property type="entry name" value="FAD-binding/transporter-associated domain-like"/>
    <property type="match status" value="1"/>
</dbReference>
<evidence type="ECO:0000259" key="13">
    <source>
        <dbReference type="PROSITE" id="PS51846"/>
    </source>
</evidence>
<dbReference type="InterPro" id="IPR044751">
    <property type="entry name" value="Ion_transp-like_CBS"/>
</dbReference>
<dbReference type="InterPro" id="IPR016169">
    <property type="entry name" value="FAD-bd_PCMH_sub2"/>
</dbReference>
<gene>
    <name evidence="14" type="ORF">HOLDEFILI_01480</name>
</gene>
<dbReference type="InterPro" id="IPR046342">
    <property type="entry name" value="CBS_dom_sf"/>
</dbReference>
<evidence type="ECO:0000256" key="2">
    <source>
        <dbReference type="ARBA" id="ARBA00006337"/>
    </source>
</evidence>
<dbReference type="SMART" id="SM01091">
    <property type="entry name" value="CorC_HlyC"/>
    <property type="match status" value="1"/>
</dbReference>
<dbReference type="EMBL" id="ACCF01000083">
    <property type="protein sequence ID" value="EEF68371.1"/>
    <property type="molecule type" value="Genomic_DNA"/>
</dbReference>
<feature type="transmembrane region" description="Helical" evidence="11">
    <location>
        <begin position="106"/>
        <end position="130"/>
    </location>
</feature>
<dbReference type="AlphaFoldDB" id="B9Y6N7"/>
<feature type="domain" description="CNNM transmembrane" evidence="13">
    <location>
        <begin position="8"/>
        <end position="208"/>
    </location>
</feature>
<keyword evidence="7 9" id="KW-0129">CBS domain</keyword>
<protein>
    <recommendedName>
        <fullName evidence="16">CBS domain protein</fullName>
    </recommendedName>
</protein>
<organism evidence="14 15">
    <name type="scientific">Holdemania filiformis DSM 12042</name>
    <dbReference type="NCBI Taxonomy" id="545696"/>
    <lineage>
        <taxon>Bacteria</taxon>
        <taxon>Bacillati</taxon>
        <taxon>Bacillota</taxon>
        <taxon>Erysipelotrichia</taxon>
        <taxon>Erysipelotrichales</taxon>
        <taxon>Erysipelotrichaceae</taxon>
        <taxon>Holdemania</taxon>
    </lineage>
</organism>
<dbReference type="PROSITE" id="PS51371">
    <property type="entry name" value="CBS"/>
    <property type="match status" value="2"/>
</dbReference>
<reference evidence="14 15" key="1">
    <citation type="submission" date="2008-12" db="EMBL/GenBank/DDBJ databases">
        <authorList>
            <person name="Fulton L."/>
            <person name="Clifton S."/>
            <person name="Fulton B."/>
            <person name="Xu J."/>
            <person name="Minx P."/>
            <person name="Pepin K.H."/>
            <person name="Johnson M."/>
            <person name="Bhonagiri V."/>
            <person name="Nash W.E."/>
            <person name="Mardis E.R."/>
            <person name="Wilson R.K."/>
        </authorList>
    </citation>
    <scope>NUCLEOTIDE SEQUENCE [LARGE SCALE GENOMIC DNA]</scope>
    <source>
        <strain evidence="14 15">DSM 12042</strain>
    </source>
</reference>
<evidence type="ECO:0000313" key="15">
    <source>
        <dbReference type="Proteomes" id="UP000005950"/>
    </source>
</evidence>
<evidence type="ECO:0000256" key="9">
    <source>
        <dbReference type="PROSITE-ProRule" id="PRU00703"/>
    </source>
</evidence>
<dbReference type="Pfam" id="PF03471">
    <property type="entry name" value="CorC_HlyC"/>
    <property type="match status" value="1"/>
</dbReference>
<evidence type="ECO:0000256" key="6">
    <source>
        <dbReference type="ARBA" id="ARBA00022989"/>
    </source>
</evidence>
<proteinExistence type="inferred from homology"/>
<dbReference type="STRING" id="545696.HOLDEFILI_01480"/>
<dbReference type="GO" id="GO:0005886">
    <property type="term" value="C:plasma membrane"/>
    <property type="evidence" value="ECO:0007669"/>
    <property type="project" value="UniProtKB-SubCell"/>
</dbReference>
<dbReference type="Pfam" id="PF00571">
    <property type="entry name" value="CBS"/>
    <property type="match status" value="2"/>
</dbReference>
<dbReference type="Pfam" id="PF01595">
    <property type="entry name" value="CNNM"/>
    <property type="match status" value="1"/>
</dbReference>
<evidence type="ECO:0000259" key="12">
    <source>
        <dbReference type="PROSITE" id="PS51371"/>
    </source>
</evidence>
<evidence type="ECO:0000256" key="7">
    <source>
        <dbReference type="ARBA" id="ARBA00023122"/>
    </source>
</evidence>
<dbReference type="InterPro" id="IPR036318">
    <property type="entry name" value="FAD-bd_PCMH-like_sf"/>
</dbReference>
<keyword evidence="3" id="KW-1003">Cell membrane</keyword>